<evidence type="ECO:0000256" key="1">
    <source>
        <dbReference type="ARBA" id="ARBA00006756"/>
    </source>
</evidence>
<evidence type="ECO:0000259" key="4">
    <source>
        <dbReference type="Pfam" id="PF03081"/>
    </source>
</evidence>
<dbReference type="EMBL" id="JBGMDY010000011">
    <property type="protein sequence ID" value="KAL2318438.1"/>
    <property type="molecule type" value="Genomic_DNA"/>
</dbReference>
<keyword evidence="3" id="KW-0653">Protein transport</keyword>
<comment type="caution">
    <text evidence="5">The sequence shown here is derived from an EMBL/GenBank/DDBJ whole genome shotgun (WGS) entry which is preliminary data.</text>
</comment>
<comment type="similarity">
    <text evidence="1 3">Belongs to the EXO70 family.</text>
</comment>
<protein>
    <recommendedName>
        <fullName evidence="3">Exocyst subunit Exo70 family protein</fullName>
    </recommendedName>
</protein>
<accession>A0ABD1L4Z6</accession>
<gene>
    <name evidence="5" type="ORF">Fmac_032314</name>
</gene>
<dbReference type="InterPro" id="IPR046364">
    <property type="entry name" value="Exo70_C"/>
</dbReference>
<dbReference type="InterPro" id="IPR016159">
    <property type="entry name" value="Cullin_repeat-like_dom_sf"/>
</dbReference>
<dbReference type="Gene3D" id="1.20.1280.170">
    <property type="entry name" value="Exocyst complex component Exo70"/>
    <property type="match status" value="1"/>
</dbReference>
<organism evidence="5 6">
    <name type="scientific">Flemingia macrophylla</name>
    <dbReference type="NCBI Taxonomy" id="520843"/>
    <lineage>
        <taxon>Eukaryota</taxon>
        <taxon>Viridiplantae</taxon>
        <taxon>Streptophyta</taxon>
        <taxon>Embryophyta</taxon>
        <taxon>Tracheophyta</taxon>
        <taxon>Spermatophyta</taxon>
        <taxon>Magnoliopsida</taxon>
        <taxon>eudicotyledons</taxon>
        <taxon>Gunneridae</taxon>
        <taxon>Pentapetalae</taxon>
        <taxon>rosids</taxon>
        <taxon>fabids</taxon>
        <taxon>Fabales</taxon>
        <taxon>Fabaceae</taxon>
        <taxon>Papilionoideae</taxon>
        <taxon>50 kb inversion clade</taxon>
        <taxon>NPAAA clade</taxon>
        <taxon>indigoferoid/millettioid clade</taxon>
        <taxon>Phaseoleae</taxon>
        <taxon>Flemingia</taxon>
    </lineage>
</organism>
<reference evidence="5 6" key="1">
    <citation type="submission" date="2024-08" db="EMBL/GenBank/DDBJ databases">
        <title>Insights into the chromosomal genome structure of Flemingia macrophylla.</title>
        <authorList>
            <person name="Ding Y."/>
            <person name="Zhao Y."/>
            <person name="Bi W."/>
            <person name="Wu M."/>
            <person name="Zhao G."/>
            <person name="Gong Y."/>
            <person name="Li W."/>
            <person name="Zhang P."/>
        </authorList>
    </citation>
    <scope>NUCLEOTIDE SEQUENCE [LARGE SCALE GENOMIC DNA]</scope>
    <source>
        <strain evidence="5">DYQJB</strain>
        <tissue evidence="5">Leaf</tissue>
    </source>
</reference>
<dbReference type="PANTHER" id="PTHR12542">
    <property type="entry name" value="EXOCYST COMPLEX PROTEIN EXO70"/>
    <property type="match status" value="1"/>
</dbReference>
<evidence type="ECO:0000313" key="5">
    <source>
        <dbReference type="EMBL" id="KAL2318438.1"/>
    </source>
</evidence>
<sequence>MYEIMRELQPEIEILFESKACTETKEAAMNSAKRLAQTAQETFVDFEETVEKDATKTTVIDGTVHHLTNYVSNYVNYDDYHVENHVDYHVESHVDHHVIHVE</sequence>
<proteinExistence type="inferred from homology"/>
<dbReference type="AlphaFoldDB" id="A0ABD1L4Z6"/>
<feature type="domain" description="Exocyst complex subunit Exo70 C-terminal" evidence="4">
    <location>
        <begin position="1"/>
        <end position="76"/>
    </location>
</feature>
<evidence type="ECO:0000256" key="2">
    <source>
        <dbReference type="ARBA" id="ARBA00022448"/>
    </source>
</evidence>
<keyword evidence="6" id="KW-1185">Reference proteome</keyword>
<dbReference type="GO" id="GO:0015031">
    <property type="term" value="P:protein transport"/>
    <property type="evidence" value="ECO:0007669"/>
    <property type="project" value="UniProtKB-KW"/>
</dbReference>
<dbReference type="Pfam" id="PF03081">
    <property type="entry name" value="Exo70_C"/>
    <property type="match status" value="1"/>
</dbReference>
<keyword evidence="2 3" id="KW-0813">Transport</keyword>
<evidence type="ECO:0000256" key="3">
    <source>
        <dbReference type="RuleBase" id="RU365026"/>
    </source>
</evidence>
<dbReference type="SUPFAM" id="SSF74788">
    <property type="entry name" value="Cullin repeat-like"/>
    <property type="match status" value="1"/>
</dbReference>
<evidence type="ECO:0000313" key="6">
    <source>
        <dbReference type="Proteomes" id="UP001603857"/>
    </source>
</evidence>
<dbReference type="PANTHER" id="PTHR12542:SF135">
    <property type="entry name" value="EXOCYST COMPLEX COMPONENT EXO70A3-RELATED"/>
    <property type="match status" value="1"/>
</dbReference>
<dbReference type="Proteomes" id="UP001603857">
    <property type="component" value="Unassembled WGS sequence"/>
</dbReference>
<name>A0ABD1L4Z6_9FABA</name>
<dbReference type="InterPro" id="IPR004140">
    <property type="entry name" value="Exo70"/>
</dbReference>
<comment type="function">
    <text evidence="3">Component of the exocyst complex.</text>
</comment>
<dbReference type="GO" id="GO:0006887">
    <property type="term" value="P:exocytosis"/>
    <property type="evidence" value="ECO:0007669"/>
    <property type="project" value="UniProtKB-KW"/>
</dbReference>
<keyword evidence="3" id="KW-0268">Exocytosis</keyword>